<dbReference type="Proteomes" id="UP000285710">
    <property type="component" value="Unassembled WGS sequence"/>
</dbReference>
<keyword evidence="2" id="KW-1185">Reference proteome</keyword>
<dbReference type="RefSeq" id="WP_128270297.1">
    <property type="nucleotide sequence ID" value="NZ_SAUW01000016.1"/>
</dbReference>
<reference evidence="1 2" key="1">
    <citation type="submission" date="2019-01" db="EMBL/GenBank/DDBJ databases">
        <title>Sinorhodobacter populi sp. nov. isolated from the symptomatic bark tissue of Populus euramericana canker.</title>
        <authorList>
            <person name="Xu G."/>
        </authorList>
    </citation>
    <scope>NUCLEOTIDE SEQUENCE [LARGE SCALE GENOMIC DNA]</scope>
    <source>
        <strain evidence="1 2">2D-5</strain>
    </source>
</reference>
<sequence>MRASGILTAAAALSACTMGGTGLSPEAIARGQAKSVVNSVVAQKMPGVNAAPVTDCIIDNASMAEIYSISRGAVVGVDADTVNTVMTIAKRPDTLSCITRNGLSLL</sequence>
<gene>
    <name evidence="1" type="ORF">D2T33_15030</name>
</gene>
<name>A0A443IQM8_9RHOB</name>
<organism evidence="1 2">
    <name type="scientific">Paenirhodobacter populi</name>
    <dbReference type="NCBI Taxonomy" id="2306993"/>
    <lineage>
        <taxon>Bacteria</taxon>
        <taxon>Pseudomonadati</taxon>
        <taxon>Pseudomonadota</taxon>
        <taxon>Alphaproteobacteria</taxon>
        <taxon>Rhodobacterales</taxon>
        <taxon>Rhodobacter group</taxon>
        <taxon>Paenirhodobacter</taxon>
    </lineage>
</organism>
<dbReference type="AlphaFoldDB" id="A0A443IQM8"/>
<evidence type="ECO:0000313" key="1">
    <source>
        <dbReference type="EMBL" id="RWR08871.1"/>
    </source>
</evidence>
<proteinExistence type="predicted"/>
<reference evidence="1 2" key="2">
    <citation type="submission" date="2019-01" db="EMBL/GenBank/DDBJ databases">
        <authorList>
            <person name="Li Y."/>
        </authorList>
    </citation>
    <scope>NUCLEOTIDE SEQUENCE [LARGE SCALE GENOMIC DNA]</scope>
    <source>
        <strain evidence="1 2">2D-5</strain>
    </source>
</reference>
<evidence type="ECO:0000313" key="2">
    <source>
        <dbReference type="Proteomes" id="UP000285710"/>
    </source>
</evidence>
<comment type="caution">
    <text evidence="1">The sequence shown here is derived from an EMBL/GenBank/DDBJ whole genome shotgun (WGS) entry which is preliminary data.</text>
</comment>
<dbReference type="PROSITE" id="PS51257">
    <property type="entry name" value="PROKAR_LIPOPROTEIN"/>
    <property type="match status" value="1"/>
</dbReference>
<accession>A0A443IQM8</accession>
<protein>
    <submittedName>
        <fullName evidence="1">Succinate dehydrogenase</fullName>
    </submittedName>
</protein>
<dbReference type="EMBL" id="SAUW01000016">
    <property type="protein sequence ID" value="RWR08871.1"/>
    <property type="molecule type" value="Genomic_DNA"/>
</dbReference>